<gene>
    <name evidence="2" type="ORF">BRM3_14315</name>
</gene>
<dbReference type="Proteomes" id="UP001164305">
    <property type="component" value="Chromosome"/>
</dbReference>
<evidence type="ECO:0000313" key="2">
    <source>
        <dbReference type="EMBL" id="UYG16753.1"/>
    </source>
</evidence>
<dbReference type="SUPFAM" id="SSF56219">
    <property type="entry name" value="DNase I-like"/>
    <property type="match status" value="1"/>
</dbReference>
<proteinExistence type="predicted"/>
<dbReference type="InterPro" id="IPR036691">
    <property type="entry name" value="Endo/exonu/phosph_ase_sf"/>
</dbReference>
<dbReference type="RefSeq" id="WP_263593966.1">
    <property type="nucleotide sequence ID" value="NZ_CP107020.1"/>
</dbReference>
<dbReference type="Gene3D" id="3.60.10.10">
    <property type="entry name" value="Endonuclease/exonuclease/phosphatase"/>
    <property type="match status" value="1"/>
</dbReference>
<organism evidence="2 3">
    <name type="scientific">Brachybacterium huguangmaarense</name>
    <dbReference type="NCBI Taxonomy" id="1652028"/>
    <lineage>
        <taxon>Bacteria</taxon>
        <taxon>Bacillati</taxon>
        <taxon>Actinomycetota</taxon>
        <taxon>Actinomycetes</taxon>
        <taxon>Micrococcales</taxon>
        <taxon>Dermabacteraceae</taxon>
        <taxon>Brachybacterium</taxon>
    </lineage>
</organism>
<sequence length="253" mass="27191">MDEPAAPLVPEAAAPRRTLRILSWNICELRGDLGALVAAIGDIAPDILLVQEAPRLVLPQTRLDWFARRIGRRVLVGGRFGRGLAILATDEVARQLVRSGMHRVSQRITDGKSTYPRGVAAVRLSTGPGAELVVSCIHFALQEDNRIVHARHVQELVRGAGAPVVVGGDLNEVGSGAARTLLGQAARDTGDDAHGGTFPARRPQRRIDALYATPDVRVLGARTLTESASVPAERFREASDHLPVLLEIEVPAF</sequence>
<keyword evidence="2" id="KW-0378">Hydrolase</keyword>
<feature type="domain" description="Endonuclease/exonuclease/phosphatase" evidence="1">
    <location>
        <begin position="22"/>
        <end position="241"/>
    </location>
</feature>
<evidence type="ECO:0000259" key="1">
    <source>
        <dbReference type="Pfam" id="PF03372"/>
    </source>
</evidence>
<evidence type="ECO:0000313" key="3">
    <source>
        <dbReference type="Proteomes" id="UP001164305"/>
    </source>
</evidence>
<dbReference type="GO" id="GO:0016787">
    <property type="term" value="F:hydrolase activity"/>
    <property type="evidence" value="ECO:0007669"/>
    <property type="project" value="UniProtKB-KW"/>
</dbReference>
<dbReference type="InterPro" id="IPR005135">
    <property type="entry name" value="Endo/exonuclease/phosphatase"/>
</dbReference>
<keyword evidence="3" id="KW-1185">Reference proteome</keyword>
<reference evidence="2" key="1">
    <citation type="submission" date="2022-10" db="EMBL/GenBank/DDBJ databases">
        <title>Whole-Genome Sequencing of Brachybacterium huguangmaarense BRM-3, Isolated from Betula schmidtii.</title>
        <authorList>
            <person name="Haam D."/>
        </authorList>
    </citation>
    <scope>NUCLEOTIDE SEQUENCE</scope>
    <source>
        <strain evidence="2">BRM-3</strain>
    </source>
</reference>
<name>A0ABY6G261_9MICO</name>
<dbReference type="Pfam" id="PF03372">
    <property type="entry name" value="Exo_endo_phos"/>
    <property type="match status" value="1"/>
</dbReference>
<protein>
    <submittedName>
        <fullName evidence="2">Metal-dependent hydrolase</fullName>
    </submittedName>
</protein>
<accession>A0ABY6G261</accession>
<dbReference type="EMBL" id="CP107020">
    <property type="protein sequence ID" value="UYG16753.1"/>
    <property type="molecule type" value="Genomic_DNA"/>
</dbReference>